<name>A0AAE0LG28_9CHLO</name>
<evidence type="ECO:0008006" key="4">
    <source>
        <dbReference type="Google" id="ProtNLM"/>
    </source>
</evidence>
<protein>
    <recommendedName>
        <fullName evidence="4">Peroxin/Ferlin domain-containing protein</fullName>
    </recommendedName>
</protein>
<feature type="region of interest" description="Disordered" evidence="1">
    <location>
        <begin position="495"/>
        <end position="540"/>
    </location>
</feature>
<evidence type="ECO:0000313" key="2">
    <source>
        <dbReference type="EMBL" id="KAK3284101.1"/>
    </source>
</evidence>
<feature type="region of interest" description="Disordered" evidence="1">
    <location>
        <begin position="658"/>
        <end position="722"/>
    </location>
</feature>
<dbReference type="Proteomes" id="UP001190700">
    <property type="component" value="Unassembled WGS sequence"/>
</dbReference>
<evidence type="ECO:0000313" key="3">
    <source>
        <dbReference type="Proteomes" id="UP001190700"/>
    </source>
</evidence>
<comment type="caution">
    <text evidence="2">The sequence shown here is derived from an EMBL/GenBank/DDBJ whole genome shotgun (WGS) entry which is preliminary data.</text>
</comment>
<feature type="region of interest" description="Disordered" evidence="1">
    <location>
        <begin position="555"/>
        <end position="639"/>
    </location>
</feature>
<dbReference type="EMBL" id="LGRX02002504">
    <property type="protein sequence ID" value="KAK3284101.1"/>
    <property type="molecule type" value="Genomic_DNA"/>
</dbReference>
<reference evidence="2 3" key="1">
    <citation type="journal article" date="2015" name="Genome Biol. Evol.">
        <title>Comparative Genomics of a Bacterivorous Green Alga Reveals Evolutionary Causalities and Consequences of Phago-Mixotrophic Mode of Nutrition.</title>
        <authorList>
            <person name="Burns J.A."/>
            <person name="Paasch A."/>
            <person name="Narechania A."/>
            <person name="Kim E."/>
        </authorList>
    </citation>
    <scope>NUCLEOTIDE SEQUENCE [LARGE SCALE GENOMIC DNA]</scope>
    <source>
        <strain evidence="2 3">PLY_AMNH</strain>
    </source>
</reference>
<sequence length="1051" mass="114600">MENSIAGPSISQTSADEKEADRIITEGRCSWCFYVTSHVLVRKRAYGGVSRACRSCRRCGRRTLKCRVMSCSDYARGLPGWCEEACYVHRGMLKSWNDSKGIQRLRPQGWCSWCANETSHEAITVPSSIPTQMAGTTVSAGMILAGTAAVTVGTMNPVPAVVLGVVGLASLTAQWKMQCMECHQVTVLCTKCKKAYARLGHLRCLGCQMVMSKYTPPGNPPPMTTQCYCCKMEKQQKGSFFSMLQNRTDTEDLNQELGGLTAMLKLNGFPAWERSFSKGWIRPFLALVSMSESDRVSIGMKIGIRLMDAGSVRFSAHQEAWLLISHPQDGLMRRAKTIVEKLGGKSLNWIEVLLRIGLELEALPDTVSRTLLAMPAKTQLAHCQRPVSRELMDLELQLLKNMHHLQHYRFSETQKVTSERITRLLTREGMLNGLARRPSWTELAPLVVDTALLSSPWFYHSCPDPPPEPGEDPGYSDKDELERELAQVEADLAELEADTSEGEAAEEAKAQEGAAAAEAEAETQEGVDTEEREEIGAIGGSELILVRGEDRAMEQKPEAPFDGTEPEGVGHYSTMGERSPTTGAALPSTAAVQACMEEAGEEEGAAQERSGAVDGTGEVDACPGHAQPGNEEAASPARADTSVWLAAASEEAVHLVEPGTAGAGDDATGGDRGVVEPGVADDSEPLLQDQREADEHGEGTEEGVAATAGRARVRQRDSADVSHLDDDDVLYLAAQALEGWLQEAGHTELGEKLATRRMAYHGSSEFRHKQAARSTRSSLPSPPNPQSTVVPPPSSKAALAVLRSLPSLPLQAAAVLRSPSPPLFQAAAVSGMMVMQAPVMTLVVTLFRPALLIAITGDVASQAFRQDLDSILDPILAMLVQMLRLTTAELRLEDFVIDVDSTKVLEEVFETQRWTPFRSWGESSPVGNFTVKSGDVALTCPLSPPGEEDLEGWKYGEWAVDLEAFKEVDADGWWYSSQFNNKVDFPPPANSKNGFGKVMRRRRWLRVRVRQSCIDDCSLDSPHASESASAFSDDELIQRYAYAAVRAFRQL</sequence>
<feature type="compositionally biased region" description="Acidic residues" evidence="1">
    <location>
        <begin position="495"/>
        <end position="505"/>
    </location>
</feature>
<organism evidence="2 3">
    <name type="scientific">Cymbomonas tetramitiformis</name>
    <dbReference type="NCBI Taxonomy" id="36881"/>
    <lineage>
        <taxon>Eukaryota</taxon>
        <taxon>Viridiplantae</taxon>
        <taxon>Chlorophyta</taxon>
        <taxon>Pyramimonadophyceae</taxon>
        <taxon>Pyramimonadales</taxon>
        <taxon>Pyramimonadaceae</taxon>
        <taxon>Cymbomonas</taxon>
    </lineage>
</organism>
<feature type="compositionally biased region" description="Pro residues" evidence="1">
    <location>
        <begin position="780"/>
        <end position="793"/>
    </location>
</feature>
<feature type="region of interest" description="Disordered" evidence="1">
    <location>
        <begin position="761"/>
        <end position="793"/>
    </location>
</feature>
<keyword evidence="3" id="KW-1185">Reference proteome</keyword>
<accession>A0AAE0LG28</accession>
<feature type="compositionally biased region" description="Basic and acidic residues" evidence="1">
    <location>
        <begin position="689"/>
        <end position="699"/>
    </location>
</feature>
<proteinExistence type="predicted"/>
<evidence type="ECO:0000256" key="1">
    <source>
        <dbReference type="SAM" id="MobiDB-lite"/>
    </source>
</evidence>
<feature type="compositionally biased region" description="Acidic residues" evidence="1">
    <location>
        <begin position="519"/>
        <end position="533"/>
    </location>
</feature>
<dbReference type="AlphaFoldDB" id="A0AAE0LG28"/>
<gene>
    <name evidence="2" type="ORF">CYMTET_8233</name>
</gene>